<feature type="coiled-coil region" evidence="1">
    <location>
        <begin position="392"/>
        <end position="419"/>
    </location>
</feature>
<sequence length="453" mass="53407">MFLDIFKVKKFKKKINDLEKEKNKISNENKKLNQKLNIKLSLQAMSVNDLNDLIHKKEKEKTATEQEIDTKKEKLKLLISEIDKRQNTIEDLKAEIGDLSSNVEISSYGLYDPKYKFENSWEYKDKLKDIRDAEKESIRNKTAVSFNPNWSLNGSLAKGRSMNKKNIKAMFRSFNNECTEAIKKVNYSNYDRIEKRIKKSCEQHNKINELNALRIKDFYLQYKLDELGLAFGYAVKKQEEKEQLQEERRKEREEKQLKKDVEKQNKSIDKDIEHYSKAIEELGNRENQTQELKDEIESLKQKIKDNNDKKDSLNSTLYNAQAGYVYIISNIGSLGENIVKIGVTRRLKPEDRVRELSSASVPFKFDIHALIFSTDAFALENKLHKRFSKNRVNKINGRKEFFNIRIKEIEDELKKYDNVTVDFNEIPEADEYRETLKINNKESEKQKIDSLLE</sequence>
<comment type="caution">
    <text evidence="4">The sequence shown here is derived from an EMBL/GenBank/DDBJ whole genome shotgun (WGS) entry which is preliminary data.</text>
</comment>
<proteinExistence type="predicted"/>
<evidence type="ECO:0000313" key="4">
    <source>
        <dbReference type="EMBL" id="TPR12778.1"/>
    </source>
</evidence>
<dbReference type="Pfam" id="PF10544">
    <property type="entry name" value="T5orf172"/>
    <property type="match status" value="1"/>
</dbReference>
<dbReference type="EMBL" id="QUAM01000006">
    <property type="protein sequence ID" value="TPR12778.1"/>
    <property type="molecule type" value="Genomic_DNA"/>
</dbReference>
<keyword evidence="5" id="KW-1185">Reference proteome</keyword>
<name>A0ABY2YRE0_9LACO</name>
<evidence type="ECO:0000259" key="3">
    <source>
        <dbReference type="SMART" id="SM00974"/>
    </source>
</evidence>
<feature type="domain" description="Bacteriophage T5 Orf172 DNA-binding" evidence="3">
    <location>
        <begin position="333"/>
        <end position="416"/>
    </location>
</feature>
<dbReference type="RefSeq" id="WP_140921749.1">
    <property type="nucleotide sequence ID" value="NZ_QUAM01000006.1"/>
</dbReference>
<feature type="coiled-coil region" evidence="1">
    <location>
        <begin position="8"/>
        <end position="102"/>
    </location>
</feature>
<dbReference type="InterPro" id="IPR025280">
    <property type="entry name" value="SNIPE"/>
</dbReference>
<protein>
    <submittedName>
        <fullName evidence="4">DUF4041 domain-containing protein</fullName>
    </submittedName>
</protein>
<dbReference type="Pfam" id="PF13250">
    <property type="entry name" value="SNIPE"/>
    <property type="match status" value="1"/>
</dbReference>
<dbReference type="Proteomes" id="UP000767392">
    <property type="component" value="Unassembled WGS sequence"/>
</dbReference>
<dbReference type="SMART" id="SM00974">
    <property type="entry name" value="T5orf172"/>
    <property type="match status" value="1"/>
</dbReference>
<gene>
    <name evidence="4" type="ORF">DY048_07145</name>
</gene>
<evidence type="ECO:0000256" key="1">
    <source>
        <dbReference type="SAM" id="Coils"/>
    </source>
</evidence>
<feature type="region of interest" description="Disordered" evidence="2">
    <location>
        <begin position="246"/>
        <end position="265"/>
    </location>
</feature>
<keyword evidence="1" id="KW-0175">Coiled coil</keyword>
<dbReference type="InterPro" id="IPR018306">
    <property type="entry name" value="Phage_T5_Orf172_DNA-bd"/>
</dbReference>
<evidence type="ECO:0000256" key="2">
    <source>
        <dbReference type="SAM" id="MobiDB-lite"/>
    </source>
</evidence>
<evidence type="ECO:0000313" key="5">
    <source>
        <dbReference type="Proteomes" id="UP000767392"/>
    </source>
</evidence>
<accession>A0ABY2YRE0</accession>
<reference evidence="4 5" key="1">
    <citation type="submission" date="2018-08" db="EMBL/GenBank/DDBJ databases">
        <title>Comparative genomics of wild bee and flower associated Lactobacillus reveals potential adaptation to the bee host.</title>
        <authorList>
            <person name="Vuong H.Q."/>
            <person name="Mcfrederick Q.S."/>
        </authorList>
    </citation>
    <scope>NUCLEOTIDE SEQUENCE [LARGE SCALE GENOMIC DNA]</scope>
    <source>
        <strain evidence="4 5">HV_04</strain>
    </source>
</reference>
<organism evidence="4 5">
    <name type="scientific">Apilactobacillus timberlakei</name>
    <dbReference type="NCBI Taxonomy" id="2008380"/>
    <lineage>
        <taxon>Bacteria</taxon>
        <taxon>Bacillati</taxon>
        <taxon>Bacillota</taxon>
        <taxon>Bacilli</taxon>
        <taxon>Lactobacillales</taxon>
        <taxon>Lactobacillaceae</taxon>
        <taxon>Apilactobacillus</taxon>
    </lineage>
</organism>